<dbReference type="EMBL" id="FMCT01000023">
    <property type="protein sequence ID" value="SCF49648.1"/>
    <property type="molecule type" value="Genomic_DNA"/>
</dbReference>
<dbReference type="InterPro" id="IPR008000">
    <property type="entry name" value="Rham/fucose_mutarotase"/>
</dbReference>
<dbReference type="GO" id="GO:0019301">
    <property type="term" value="P:rhamnose catabolic process"/>
    <property type="evidence" value="ECO:0007669"/>
    <property type="project" value="TreeGrafter"/>
</dbReference>
<dbReference type="Pfam" id="PF05336">
    <property type="entry name" value="rhaM"/>
    <property type="match status" value="1"/>
</dbReference>
<keyword evidence="3" id="KW-1185">Reference proteome</keyword>
<feature type="compositionally biased region" description="Low complexity" evidence="1">
    <location>
        <begin position="1"/>
        <end position="20"/>
    </location>
</feature>
<dbReference type="AlphaFoldDB" id="A0A1C5AWQ1"/>
<organism evidence="2 3">
    <name type="scientific">Micromonospora carbonacea</name>
    <dbReference type="NCBI Taxonomy" id="47853"/>
    <lineage>
        <taxon>Bacteria</taxon>
        <taxon>Bacillati</taxon>
        <taxon>Actinomycetota</taxon>
        <taxon>Actinomycetes</taxon>
        <taxon>Micromonosporales</taxon>
        <taxon>Micromonosporaceae</taxon>
        <taxon>Micromonospora</taxon>
    </lineage>
</organism>
<dbReference type="InterPro" id="IPR011008">
    <property type="entry name" value="Dimeric_a/b-barrel"/>
</dbReference>
<dbReference type="RefSeq" id="WP_074479117.1">
    <property type="nucleotide sequence ID" value="NZ_FMCT01000023.1"/>
</dbReference>
<proteinExistence type="predicted"/>
<dbReference type="Proteomes" id="UP000183585">
    <property type="component" value="Unassembled WGS sequence"/>
</dbReference>
<reference evidence="3" key="1">
    <citation type="submission" date="2016-06" db="EMBL/GenBank/DDBJ databases">
        <authorList>
            <person name="Varghese N."/>
            <person name="Submissions Spin"/>
        </authorList>
    </citation>
    <scope>NUCLEOTIDE SEQUENCE [LARGE SCALE GENOMIC DNA]</scope>
    <source>
        <strain evidence="3">DSM 43168</strain>
    </source>
</reference>
<evidence type="ECO:0000256" key="1">
    <source>
        <dbReference type="SAM" id="MobiDB-lite"/>
    </source>
</evidence>
<dbReference type="PANTHER" id="PTHR34389:SF2">
    <property type="entry name" value="L-RHAMNOSE MUTAROTASE"/>
    <property type="match status" value="1"/>
</dbReference>
<dbReference type="GO" id="GO:0016857">
    <property type="term" value="F:racemase and epimerase activity, acting on carbohydrates and derivatives"/>
    <property type="evidence" value="ECO:0007669"/>
    <property type="project" value="InterPro"/>
</dbReference>
<dbReference type="SUPFAM" id="SSF54909">
    <property type="entry name" value="Dimeric alpha+beta barrel"/>
    <property type="match status" value="1"/>
</dbReference>
<evidence type="ECO:0000313" key="3">
    <source>
        <dbReference type="Proteomes" id="UP000183585"/>
    </source>
</evidence>
<dbReference type="PANTHER" id="PTHR34389">
    <property type="entry name" value="L-RHAMNOSE MUTAROTASE"/>
    <property type="match status" value="1"/>
</dbReference>
<gene>
    <name evidence="2" type="ORF">GA0070563_12346</name>
</gene>
<feature type="region of interest" description="Disordered" evidence="1">
    <location>
        <begin position="1"/>
        <end position="39"/>
    </location>
</feature>
<evidence type="ECO:0000313" key="2">
    <source>
        <dbReference type="EMBL" id="SCF49648.1"/>
    </source>
</evidence>
<name>A0A1C5AWQ1_9ACTN</name>
<protein>
    <submittedName>
        <fullName evidence="2">L-rhamnose mutarotase</fullName>
    </submittedName>
</protein>
<feature type="compositionally biased region" description="Low complexity" evidence="1">
    <location>
        <begin position="28"/>
        <end position="39"/>
    </location>
</feature>
<accession>A0A1C5AWQ1</accession>
<sequence>MTAPAGAGPDRPPAGDTGPARRATGDVGPARRAPGAAAGPGEQVCHLYRLRPGAEAEYERRHAEVWPELSALLDEAGIYEYAIYRRDLLLICVLRTRAGFAHAGAVTAASPVQARWTASLAHLFAEIADADGEPLWVHRVFHHPGHPPPA</sequence>
<dbReference type="Gene3D" id="3.30.70.100">
    <property type="match status" value="1"/>
</dbReference>